<protein>
    <submittedName>
        <fullName evidence="12">Homeobox protein fushi tarazu</fullName>
    </submittedName>
</protein>
<dbReference type="FunFam" id="1.10.10.60:FF:000193">
    <property type="entry name" value="Ultrabithorax, isoform C"/>
    <property type="match status" value="1"/>
</dbReference>
<proteinExistence type="evidence at transcript level"/>
<comment type="subcellular location">
    <subcellularLocation>
        <location evidence="1 7 8">Nucleus</location>
    </subcellularLocation>
</comment>
<dbReference type="InterPro" id="IPR001827">
    <property type="entry name" value="Homeobox_Antennapedia_CS"/>
</dbReference>
<evidence type="ECO:0000256" key="7">
    <source>
        <dbReference type="PROSITE-ProRule" id="PRU00108"/>
    </source>
</evidence>
<evidence type="ECO:0000256" key="10">
    <source>
        <dbReference type="SAM" id="MobiDB-lite"/>
    </source>
</evidence>
<feature type="region of interest" description="Disordered" evidence="10">
    <location>
        <begin position="132"/>
        <end position="189"/>
    </location>
</feature>
<feature type="compositionally biased region" description="Basic and acidic residues" evidence="10">
    <location>
        <begin position="288"/>
        <end position="302"/>
    </location>
</feature>
<comment type="similarity">
    <text evidence="2 9">Belongs to the Antp homeobox family.</text>
</comment>
<feature type="domain" description="Homeobox" evidence="11">
    <location>
        <begin position="206"/>
        <end position="266"/>
    </location>
</feature>
<dbReference type="PRINTS" id="PR00031">
    <property type="entry name" value="HTHREPRESSR"/>
</dbReference>
<gene>
    <name evidence="12" type="primary">Ftz</name>
</gene>
<feature type="DNA-binding region" description="Homeobox" evidence="7">
    <location>
        <begin position="208"/>
        <end position="267"/>
    </location>
</feature>
<name>A9X3W6_9CHEL</name>
<dbReference type="Gene3D" id="1.10.10.60">
    <property type="entry name" value="Homeodomain-like"/>
    <property type="match status" value="1"/>
</dbReference>
<dbReference type="GO" id="GO:0000978">
    <property type="term" value="F:RNA polymerase II cis-regulatory region sequence-specific DNA binding"/>
    <property type="evidence" value="ECO:0007669"/>
    <property type="project" value="TreeGrafter"/>
</dbReference>
<dbReference type="GO" id="GO:0000122">
    <property type="term" value="P:negative regulation of transcription by RNA polymerase II"/>
    <property type="evidence" value="ECO:0007669"/>
    <property type="project" value="TreeGrafter"/>
</dbReference>
<dbReference type="EMBL" id="DQ315736">
    <property type="protein sequence ID" value="ABD46730.1"/>
    <property type="molecule type" value="mRNA"/>
</dbReference>
<dbReference type="PANTHER" id="PTHR45659">
    <property type="entry name" value="HOMEOBOX PROTEIN HOX"/>
    <property type="match status" value="1"/>
</dbReference>
<keyword evidence="3" id="KW-0217">Developmental protein</keyword>
<evidence type="ECO:0000256" key="8">
    <source>
        <dbReference type="RuleBase" id="RU000682"/>
    </source>
</evidence>
<evidence type="ECO:0000256" key="6">
    <source>
        <dbReference type="ARBA" id="ARBA00023242"/>
    </source>
</evidence>
<evidence type="ECO:0000256" key="1">
    <source>
        <dbReference type="ARBA" id="ARBA00004123"/>
    </source>
</evidence>
<keyword evidence="6 7" id="KW-0539">Nucleus</keyword>
<dbReference type="SUPFAM" id="SSF46689">
    <property type="entry name" value="Homeodomain-like"/>
    <property type="match status" value="1"/>
</dbReference>
<dbReference type="PROSITE" id="PS50071">
    <property type="entry name" value="HOMEOBOX_2"/>
    <property type="match status" value="1"/>
</dbReference>
<feature type="compositionally biased region" description="Polar residues" evidence="10">
    <location>
        <begin position="142"/>
        <end position="158"/>
    </location>
</feature>
<feature type="compositionally biased region" description="Low complexity" evidence="10">
    <location>
        <begin position="273"/>
        <end position="287"/>
    </location>
</feature>
<evidence type="ECO:0000256" key="9">
    <source>
        <dbReference type="RuleBase" id="RU004442"/>
    </source>
</evidence>
<evidence type="ECO:0000313" key="12">
    <source>
        <dbReference type="EMBL" id="ABD46730.1"/>
    </source>
</evidence>
<dbReference type="SMART" id="SM00389">
    <property type="entry name" value="HOX"/>
    <property type="match status" value="1"/>
</dbReference>
<feature type="region of interest" description="Disordered" evidence="10">
    <location>
        <begin position="266"/>
        <end position="302"/>
    </location>
</feature>
<dbReference type="PROSITE" id="PS00027">
    <property type="entry name" value="HOMEOBOX_1"/>
    <property type="match status" value="1"/>
</dbReference>
<evidence type="ECO:0000256" key="4">
    <source>
        <dbReference type="ARBA" id="ARBA00023125"/>
    </source>
</evidence>
<dbReference type="InterPro" id="IPR009057">
    <property type="entry name" value="Homeodomain-like_sf"/>
</dbReference>
<dbReference type="InterPro" id="IPR017970">
    <property type="entry name" value="Homeobox_CS"/>
</dbReference>
<dbReference type="PROSITE" id="PS00032">
    <property type="entry name" value="ANTENNAPEDIA"/>
    <property type="match status" value="1"/>
</dbReference>
<dbReference type="PRINTS" id="PR00024">
    <property type="entry name" value="HOMEOBOX"/>
</dbReference>
<dbReference type="InterPro" id="IPR050296">
    <property type="entry name" value="Antp_homeobox"/>
</dbReference>
<organism evidence="12">
    <name type="scientific">Endeis spinosa</name>
    <dbReference type="NCBI Taxonomy" id="136194"/>
    <lineage>
        <taxon>Eukaryota</taxon>
        <taxon>Metazoa</taxon>
        <taxon>Ecdysozoa</taxon>
        <taxon>Arthropoda</taxon>
        <taxon>Chelicerata</taxon>
        <taxon>Pycnogonida</taxon>
        <taxon>Pantopoda</taxon>
        <taxon>Endeidae</taxon>
        <taxon>Endeis</taxon>
    </lineage>
</organism>
<evidence type="ECO:0000259" key="11">
    <source>
        <dbReference type="PROSITE" id="PS50071"/>
    </source>
</evidence>
<dbReference type="InterPro" id="IPR020479">
    <property type="entry name" value="HD_metazoa"/>
</dbReference>
<dbReference type="InterPro" id="IPR017995">
    <property type="entry name" value="Homeobox_antennapedia"/>
</dbReference>
<dbReference type="InterPro" id="IPR000047">
    <property type="entry name" value="HTH_motif"/>
</dbReference>
<dbReference type="GO" id="GO:0005634">
    <property type="term" value="C:nucleus"/>
    <property type="evidence" value="ECO:0007669"/>
    <property type="project" value="UniProtKB-SubCell"/>
</dbReference>
<dbReference type="GO" id="GO:0009952">
    <property type="term" value="P:anterior/posterior pattern specification"/>
    <property type="evidence" value="ECO:0007669"/>
    <property type="project" value="TreeGrafter"/>
</dbReference>
<dbReference type="CDD" id="cd00086">
    <property type="entry name" value="homeodomain"/>
    <property type="match status" value="1"/>
</dbReference>
<dbReference type="PANTHER" id="PTHR45659:SF4">
    <property type="entry name" value="HOMEOBOX PROTEIN ABDOMINAL-A"/>
    <property type="match status" value="1"/>
</dbReference>
<dbReference type="InterPro" id="IPR001356">
    <property type="entry name" value="HD"/>
</dbReference>
<evidence type="ECO:0000256" key="2">
    <source>
        <dbReference type="ARBA" id="ARBA00009107"/>
    </source>
</evidence>
<evidence type="ECO:0000256" key="3">
    <source>
        <dbReference type="ARBA" id="ARBA00022473"/>
    </source>
</evidence>
<sequence>MSSYFGNISTNNWSSAANQDQFYVQNAKYGVNYGDATSHFAAAQYASSSPSPFVARYPNYGHHVAAAAGVPTKPPPTATSYDAHGQSPTSYDAAAQSFYSNIAARADNTPPAAATLDARDYSLSAAASSCKLGSSGAGATPTGYSASPGLNVNTPNGVSSDSSYTNTSYSNSRSLSSDTSPTCNSSHNNSKSNFYPWMKSYTDNSSGPKRTRQTYTRYQTLELEKEFHFNRYLTRRRRIEIAHALGLSERQIKIWFQNRRMKAKKENKLQGMNSTLSGLSPSLSNPGDAKDIVTPKEEMVGS</sequence>
<feature type="compositionally biased region" description="Low complexity" evidence="10">
    <location>
        <begin position="159"/>
        <end position="180"/>
    </location>
</feature>
<dbReference type="PRINTS" id="PR00025">
    <property type="entry name" value="ANTENNAPEDIA"/>
</dbReference>
<dbReference type="Pfam" id="PF00046">
    <property type="entry name" value="Homeodomain"/>
    <property type="match status" value="1"/>
</dbReference>
<keyword evidence="4 7" id="KW-0238">DNA-binding</keyword>
<evidence type="ECO:0000256" key="5">
    <source>
        <dbReference type="ARBA" id="ARBA00023155"/>
    </source>
</evidence>
<keyword evidence="5 7" id="KW-0371">Homeobox</keyword>
<accession>A9X3W6</accession>
<dbReference type="AlphaFoldDB" id="A9X3W6"/>
<dbReference type="GO" id="GO:0000981">
    <property type="term" value="F:DNA-binding transcription factor activity, RNA polymerase II-specific"/>
    <property type="evidence" value="ECO:0007669"/>
    <property type="project" value="InterPro"/>
</dbReference>
<reference evidence="12" key="1">
    <citation type="submission" date="2005-12" db="EMBL/GenBank/DDBJ databases">
        <title>Hox genes in sea spiders (Pycnogonida).</title>
        <authorList>
            <person name="Jager M."/>
            <person name="Manuel M."/>
        </authorList>
    </citation>
    <scope>NUCLEOTIDE SEQUENCE</scope>
</reference>